<dbReference type="PANTHER" id="PTHR34658">
    <property type="entry name" value="OS01G0151800 PROTEIN"/>
    <property type="match status" value="1"/>
</dbReference>
<dbReference type="PANTHER" id="PTHR34658:SF5">
    <property type="entry name" value="PROTEIN, PUTATIVE-RELATED"/>
    <property type="match status" value="1"/>
</dbReference>
<evidence type="ECO:0000313" key="3">
    <source>
        <dbReference type="Proteomes" id="UP001372338"/>
    </source>
</evidence>
<name>A0AAN9EK70_CROPI</name>
<keyword evidence="3" id="KW-1185">Reference proteome</keyword>
<feature type="transmembrane region" description="Helical" evidence="1">
    <location>
        <begin position="99"/>
        <end position="120"/>
    </location>
</feature>
<evidence type="ECO:0000313" key="2">
    <source>
        <dbReference type="EMBL" id="KAK7257791.1"/>
    </source>
</evidence>
<gene>
    <name evidence="2" type="ORF">RIF29_32023</name>
</gene>
<reference evidence="2 3" key="1">
    <citation type="submission" date="2024-01" db="EMBL/GenBank/DDBJ databases">
        <title>The genomes of 5 underutilized Papilionoideae crops provide insights into root nodulation and disease resistanc.</title>
        <authorList>
            <person name="Yuan L."/>
        </authorList>
    </citation>
    <scope>NUCLEOTIDE SEQUENCE [LARGE SCALE GENOMIC DNA]</scope>
    <source>
        <strain evidence="2">ZHUSHIDOU_FW_LH</strain>
        <tissue evidence="2">Leaf</tissue>
    </source>
</reference>
<protein>
    <submittedName>
        <fullName evidence="2">Uncharacterized protein</fullName>
    </submittedName>
</protein>
<evidence type="ECO:0000256" key="1">
    <source>
        <dbReference type="SAM" id="Phobius"/>
    </source>
</evidence>
<organism evidence="2 3">
    <name type="scientific">Crotalaria pallida</name>
    <name type="common">Smooth rattlebox</name>
    <name type="synonym">Crotalaria striata</name>
    <dbReference type="NCBI Taxonomy" id="3830"/>
    <lineage>
        <taxon>Eukaryota</taxon>
        <taxon>Viridiplantae</taxon>
        <taxon>Streptophyta</taxon>
        <taxon>Embryophyta</taxon>
        <taxon>Tracheophyta</taxon>
        <taxon>Spermatophyta</taxon>
        <taxon>Magnoliopsida</taxon>
        <taxon>eudicotyledons</taxon>
        <taxon>Gunneridae</taxon>
        <taxon>Pentapetalae</taxon>
        <taxon>rosids</taxon>
        <taxon>fabids</taxon>
        <taxon>Fabales</taxon>
        <taxon>Fabaceae</taxon>
        <taxon>Papilionoideae</taxon>
        <taxon>50 kb inversion clade</taxon>
        <taxon>genistoids sensu lato</taxon>
        <taxon>core genistoids</taxon>
        <taxon>Crotalarieae</taxon>
        <taxon>Crotalaria</taxon>
    </lineage>
</organism>
<sequence>MSLTSILSSFRLVASKLSSPLLYATWWTVLLIVTAVIATLAPMLAFTLAISQPPSFSSYPCHHHGGVAGGFFVRIPLDFPREMVYLPQQAVVTRSHIDFFLPTLFAALVVGASASLLRAVSSS</sequence>
<keyword evidence="1" id="KW-0812">Transmembrane</keyword>
<dbReference type="Proteomes" id="UP001372338">
    <property type="component" value="Unassembled WGS sequence"/>
</dbReference>
<proteinExistence type="predicted"/>
<feature type="transmembrane region" description="Helical" evidence="1">
    <location>
        <begin position="21"/>
        <end position="50"/>
    </location>
</feature>
<keyword evidence="1" id="KW-1133">Transmembrane helix</keyword>
<keyword evidence="1" id="KW-0472">Membrane</keyword>
<comment type="caution">
    <text evidence="2">The sequence shown here is derived from an EMBL/GenBank/DDBJ whole genome shotgun (WGS) entry which is preliminary data.</text>
</comment>
<accession>A0AAN9EK70</accession>
<dbReference type="EMBL" id="JAYWIO010000006">
    <property type="protein sequence ID" value="KAK7257791.1"/>
    <property type="molecule type" value="Genomic_DNA"/>
</dbReference>
<dbReference type="AlphaFoldDB" id="A0AAN9EK70"/>